<dbReference type="SUPFAM" id="SSF53756">
    <property type="entry name" value="UDP-Glycosyltransferase/glycogen phosphorylase"/>
    <property type="match status" value="1"/>
</dbReference>
<comment type="caution">
    <text evidence="1">The sequence shown here is derived from an EMBL/GenBank/DDBJ whole genome shotgun (WGS) entry which is preliminary data.</text>
</comment>
<dbReference type="RefSeq" id="WP_377371078.1">
    <property type="nucleotide sequence ID" value="NZ_JAOTJD010000038.1"/>
</dbReference>
<dbReference type="EMBL" id="JAOTJD010000038">
    <property type="protein sequence ID" value="MFD3265695.1"/>
    <property type="molecule type" value="Genomic_DNA"/>
</dbReference>
<organism evidence="1 2">
    <name type="scientific">Phenylobacterium ferrooxidans</name>
    <dbReference type="NCBI Taxonomy" id="2982689"/>
    <lineage>
        <taxon>Bacteria</taxon>
        <taxon>Pseudomonadati</taxon>
        <taxon>Pseudomonadota</taxon>
        <taxon>Alphaproteobacteria</taxon>
        <taxon>Caulobacterales</taxon>
        <taxon>Caulobacteraceae</taxon>
        <taxon>Phenylobacterium</taxon>
    </lineage>
</organism>
<dbReference type="InterPro" id="IPR011990">
    <property type="entry name" value="TPR-like_helical_dom_sf"/>
</dbReference>
<reference evidence="1 2" key="1">
    <citation type="submission" date="2022-09" db="EMBL/GenBank/DDBJ databases">
        <title>New species of Phenylobacterium.</title>
        <authorList>
            <person name="Mieszkin S."/>
        </authorList>
    </citation>
    <scope>NUCLEOTIDE SEQUENCE [LARGE SCALE GENOMIC DNA]</scope>
    <source>
        <strain evidence="1 2">HK31-G</strain>
    </source>
</reference>
<evidence type="ECO:0008006" key="3">
    <source>
        <dbReference type="Google" id="ProtNLM"/>
    </source>
</evidence>
<dbReference type="Gene3D" id="3.40.50.2000">
    <property type="entry name" value="Glycogen Phosphorylase B"/>
    <property type="match status" value="1"/>
</dbReference>
<dbReference type="Pfam" id="PF01075">
    <property type="entry name" value="Glyco_transf_9"/>
    <property type="match status" value="1"/>
</dbReference>
<dbReference type="InterPro" id="IPR002201">
    <property type="entry name" value="Glyco_trans_9"/>
</dbReference>
<gene>
    <name evidence="1" type="ORF">OCL97_17190</name>
</gene>
<name>A0ABW6CRK7_9CAUL</name>
<dbReference type="SUPFAM" id="SSF48452">
    <property type="entry name" value="TPR-like"/>
    <property type="match status" value="1"/>
</dbReference>
<sequence length="410" mass="43624">MTYTLGVVSAGGAIDYGRAACDGEVGRDGVPGQTLSLPGITLIAAGPSHSCVPMTSNTIRLAPGSDLSLEALFDRAQAHFTHGRLGQAEADCRDLLTRRPASPSGRYLLAQVVLAQGRREEGLALYEARIDLLAAQGLSHDPELGYPRWKGEPLAGKRILVWPEQGFGDQIQFARHIPALVAMGARVTLMAPPELAGLLGQLGAAVIAVTPGVRVPAHDFWVYHGSLPWRLAGRPAPVPYLAAHTPARPTGRIGVVWQGNPRHPNDRNRSFGPAVFQPLLALGLQPVALAPQHSGARDFEATARIIDQLDAVVTVDTAVAHLAGAMGRPVHVALPFLRTDWRWLRSGHKTALYPSMKLHRQGPDLDWDPVIAAIARDLVAASPADVASPPDPAAAAAPRKQALCDVLSLR</sequence>
<keyword evidence="2" id="KW-1185">Reference proteome</keyword>
<dbReference type="Proteomes" id="UP001598130">
    <property type="component" value="Unassembled WGS sequence"/>
</dbReference>
<evidence type="ECO:0000313" key="2">
    <source>
        <dbReference type="Proteomes" id="UP001598130"/>
    </source>
</evidence>
<protein>
    <recommendedName>
        <fullName evidence="3">Glycosyltransferase</fullName>
    </recommendedName>
</protein>
<proteinExistence type="predicted"/>
<dbReference type="Gene3D" id="1.25.40.10">
    <property type="entry name" value="Tetratricopeptide repeat domain"/>
    <property type="match status" value="1"/>
</dbReference>
<evidence type="ECO:0000313" key="1">
    <source>
        <dbReference type="EMBL" id="MFD3265695.1"/>
    </source>
</evidence>
<accession>A0ABW6CRK7</accession>